<organism evidence="2 3">
    <name type="scientific">Phyllosticta capitalensis</name>
    <dbReference type="NCBI Taxonomy" id="121624"/>
    <lineage>
        <taxon>Eukaryota</taxon>
        <taxon>Fungi</taxon>
        <taxon>Dikarya</taxon>
        <taxon>Ascomycota</taxon>
        <taxon>Pezizomycotina</taxon>
        <taxon>Dothideomycetes</taxon>
        <taxon>Dothideomycetes incertae sedis</taxon>
        <taxon>Botryosphaeriales</taxon>
        <taxon>Phyllostictaceae</taxon>
        <taxon>Phyllosticta</taxon>
    </lineage>
</organism>
<evidence type="ECO:0000313" key="3">
    <source>
        <dbReference type="Proteomes" id="UP001492380"/>
    </source>
</evidence>
<dbReference type="InterPro" id="IPR000719">
    <property type="entry name" value="Prot_kinase_dom"/>
</dbReference>
<sequence>MAPAVAVSLPQDGPQGTYQCHVDCASALFSITWSGTTTCPDISAFPESRDIKYQVSPIHQTPEMALLWQDSTPVTYGAFAHIRRCNNQQFPMLKLAHHANDDALAVIQHEYRVLCDMQQVDPALPIPHTSPWPICDRGVVVGYRMQELHRLPFQLTRFPRLLAQVERAVERLHDAGFAHGDLSPSNVMQDGHGRVVLIDFGHGGRLGEAVPPCIPYWVYPSDNITNNPDVARLKRIRHGW</sequence>
<dbReference type="Proteomes" id="UP001492380">
    <property type="component" value="Unassembled WGS sequence"/>
</dbReference>
<reference evidence="2 3" key="1">
    <citation type="submission" date="2024-04" db="EMBL/GenBank/DDBJ databases">
        <title>Phyllosticta paracitricarpa is synonymous to the EU quarantine fungus P. citricarpa based on phylogenomic analyses.</title>
        <authorList>
            <consortium name="Lawrence Berkeley National Laboratory"/>
            <person name="Van Ingen-Buijs V.A."/>
            <person name="Van Westerhoven A.C."/>
            <person name="Haridas S."/>
            <person name="Skiadas P."/>
            <person name="Martin F."/>
            <person name="Groenewald J.Z."/>
            <person name="Crous P.W."/>
            <person name="Seidl M.F."/>
        </authorList>
    </citation>
    <scope>NUCLEOTIDE SEQUENCE [LARGE SCALE GENOMIC DNA]</scope>
    <source>
        <strain evidence="2 3">CBS 123374</strain>
    </source>
</reference>
<proteinExistence type="predicted"/>
<name>A0ABR1Z1D3_9PEZI</name>
<comment type="caution">
    <text evidence="2">The sequence shown here is derived from an EMBL/GenBank/DDBJ whole genome shotgun (WGS) entry which is preliminary data.</text>
</comment>
<gene>
    <name evidence="2" type="ORF">HDK90DRAFT_538243</name>
</gene>
<evidence type="ECO:0000259" key="1">
    <source>
        <dbReference type="PROSITE" id="PS50011"/>
    </source>
</evidence>
<dbReference type="SUPFAM" id="SSF56112">
    <property type="entry name" value="Protein kinase-like (PK-like)"/>
    <property type="match status" value="1"/>
</dbReference>
<dbReference type="PROSITE" id="PS50011">
    <property type="entry name" value="PROTEIN_KINASE_DOM"/>
    <property type="match status" value="1"/>
</dbReference>
<dbReference type="EMBL" id="JBBWRZ010000001">
    <property type="protein sequence ID" value="KAK8246189.1"/>
    <property type="molecule type" value="Genomic_DNA"/>
</dbReference>
<dbReference type="InterPro" id="IPR011009">
    <property type="entry name" value="Kinase-like_dom_sf"/>
</dbReference>
<feature type="domain" description="Protein kinase" evidence="1">
    <location>
        <begin position="68"/>
        <end position="240"/>
    </location>
</feature>
<evidence type="ECO:0000313" key="2">
    <source>
        <dbReference type="EMBL" id="KAK8246189.1"/>
    </source>
</evidence>
<dbReference type="Gene3D" id="1.10.510.10">
    <property type="entry name" value="Transferase(Phosphotransferase) domain 1"/>
    <property type="match status" value="1"/>
</dbReference>
<dbReference type="InterPro" id="IPR002575">
    <property type="entry name" value="Aminoglycoside_PTrfase"/>
</dbReference>
<dbReference type="Pfam" id="PF01636">
    <property type="entry name" value="APH"/>
    <property type="match status" value="1"/>
</dbReference>
<accession>A0ABR1Z1D3</accession>
<protein>
    <recommendedName>
        <fullName evidence="1">Protein kinase domain-containing protein</fullName>
    </recommendedName>
</protein>
<keyword evidence="3" id="KW-1185">Reference proteome</keyword>